<dbReference type="Proteomes" id="UP000075606">
    <property type="component" value="Unassembled WGS sequence"/>
</dbReference>
<name>A0A150X3X5_9BACT</name>
<protein>
    <submittedName>
        <fullName evidence="1">Uncharacterized protein</fullName>
    </submittedName>
</protein>
<evidence type="ECO:0000313" key="1">
    <source>
        <dbReference type="EMBL" id="KYG73426.1"/>
    </source>
</evidence>
<organism evidence="1 2">
    <name type="scientific">Roseivirga spongicola</name>
    <dbReference type="NCBI Taxonomy" id="333140"/>
    <lineage>
        <taxon>Bacteria</taxon>
        <taxon>Pseudomonadati</taxon>
        <taxon>Bacteroidota</taxon>
        <taxon>Cytophagia</taxon>
        <taxon>Cytophagales</taxon>
        <taxon>Roseivirgaceae</taxon>
        <taxon>Roseivirga</taxon>
    </lineage>
</organism>
<accession>A0A150X3X5</accession>
<keyword evidence="2" id="KW-1185">Reference proteome</keyword>
<dbReference type="EMBL" id="LRPC01000028">
    <property type="protein sequence ID" value="KYG73426.1"/>
    <property type="molecule type" value="Genomic_DNA"/>
</dbReference>
<reference evidence="1 2" key="1">
    <citation type="submission" date="2016-01" db="EMBL/GenBank/DDBJ databases">
        <title>Genome sequencing of Roseivirga spongicola UST030701-084.</title>
        <authorList>
            <person name="Selvaratnam C."/>
            <person name="Thevarajoo S."/>
            <person name="Goh K.M."/>
            <person name="Ee R."/>
            <person name="Chan K.-G."/>
            <person name="Chong C.S."/>
        </authorList>
    </citation>
    <scope>NUCLEOTIDE SEQUENCE [LARGE SCALE GENOMIC DNA]</scope>
    <source>
        <strain evidence="1 2">UST030701-084</strain>
    </source>
</reference>
<gene>
    <name evidence="1" type="ORF">AWW68_12055</name>
</gene>
<dbReference type="STRING" id="333140.AWW68_12055"/>
<sequence>MKSLTHAGSLPRGQEKCKKTLQQSPLIDTEAKMASANYSPFFEKGARGIRFRNQSSQPPSPRRSVTARIRLFNSISLININFSANHSPFRKGDTGILSPLTPPKTGGELEVQEGSFSISNYIESLLNQVPRKEVLSC</sequence>
<proteinExistence type="predicted"/>
<dbReference type="AlphaFoldDB" id="A0A150X3X5"/>
<evidence type="ECO:0000313" key="2">
    <source>
        <dbReference type="Proteomes" id="UP000075606"/>
    </source>
</evidence>
<comment type="caution">
    <text evidence="1">The sequence shown here is derived from an EMBL/GenBank/DDBJ whole genome shotgun (WGS) entry which is preliminary data.</text>
</comment>